<dbReference type="EMBL" id="FLQR01000007">
    <property type="protein sequence ID" value="SBS72760.1"/>
    <property type="molecule type" value="Genomic_DNA"/>
</dbReference>
<dbReference type="SUPFAM" id="SSF53756">
    <property type="entry name" value="UDP-Glycosyltransferase/glycogen phosphorylase"/>
    <property type="match status" value="1"/>
</dbReference>
<proteinExistence type="predicted"/>
<protein>
    <submittedName>
        <fullName evidence="1">Uncharacterized protein</fullName>
    </submittedName>
</protein>
<organism evidence="1">
    <name type="scientific">uncultured Microbacterium sp</name>
    <dbReference type="NCBI Taxonomy" id="191216"/>
    <lineage>
        <taxon>Bacteria</taxon>
        <taxon>Bacillati</taxon>
        <taxon>Actinomycetota</taxon>
        <taxon>Actinomycetes</taxon>
        <taxon>Micrococcales</taxon>
        <taxon>Microbacteriaceae</taxon>
        <taxon>Microbacterium</taxon>
        <taxon>environmental samples</taxon>
    </lineage>
</organism>
<dbReference type="Pfam" id="PF20471">
    <property type="entry name" value="DUF6716"/>
    <property type="match status" value="1"/>
</dbReference>
<gene>
    <name evidence="1" type="ORF">MIPYR_30197</name>
</gene>
<accession>A0A1Y5P5G0</accession>
<evidence type="ECO:0000313" key="1">
    <source>
        <dbReference type="EMBL" id="SBS72760.1"/>
    </source>
</evidence>
<dbReference type="AlphaFoldDB" id="A0A1Y5P5G0"/>
<dbReference type="InterPro" id="IPR046561">
    <property type="entry name" value="DUF6716"/>
</dbReference>
<dbReference type="RefSeq" id="WP_295576080.1">
    <property type="nucleotide sequence ID" value="NZ_FLQR01000007.1"/>
</dbReference>
<name>A0A1Y5P5G0_9MICO</name>
<sequence>MSGRADRRPRLRVVAIADADSFVKWAAALIAAVPAVNPHLVLVRTPLIVSAEQERAALAGTDLTGADVTRLDHDGLAPWLASDRPDAVVVAGRGPFVRLVLRQVDRLPVRPVVVSGLPGMSIPAQRGAALYRRHTDLMVVHSHREVRAFRDLATRLGAPLELGLATLPYTRTAPSDGRGTDLVFAAQAIVPRERAERAALADILRRAASADPTRRVVVKLRSRAELGEHETHFERAAYQELLRERPANLVFSHEPMAVALSRAEGLVTVSSTAAVEAIAMGVPVIALDTFGVSKLHLNTVFVGSGLFGDADDVVARRFRHPDPAWLDENYFHDPAASTWWARVEELVTQRRRGELPARRVPAPRGGALHAAWHRKAVLGAEDRTASGAVALALGTPLVRAILAIRRLRGRRGEGTWFDDTSDITVTPARYQDPIRRRGRALALTAVD</sequence>
<reference evidence="1" key="1">
    <citation type="submission" date="2016-03" db="EMBL/GenBank/DDBJ databases">
        <authorList>
            <person name="Ploux O."/>
        </authorList>
    </citation>
    <scope>NUCLEOTIDE SEQUENCE</scope>
    <source>
        <strain evidence="1">UC1</strain>
    </source>
</reference>